<gene>
    <name evidence="1" type="ORF">MTR67_007370</name>
</gene>
<reference evidence="1" key="1">
    <citation type="submission" date="2023-08" db="EMBL/GenBank/DDBJ databases">
        <title>A de novo genome assembly of Solanum verrucosum Schlechtendal, a Mexican diploid species geographically isolated from the other diploid A-genome species in potato relatives.</title>
        <authorList>
            <person name="Hosaka K."/>
        </authorList>
    </citation>
    <scope>NUCLEOTIDE SEQUENCE</scope>
    <source>
        <tissue evidence="1">Young leaves</tissue>
    </source>
</reference>
<accession>A0AAF0Q1W8</accession>
<sequence>LPCANNPTSKGHSSLILTRNRAKSAALERSLQELSKHNWKYT</sequence>
<dbReference type="AlphaFoldDB" id="A0AAF0Q1W8"/>
<organism evidence="1 2">
    <name type="scientific">Solanum verrucosum</name>
    <dbReference type="NCBI Taxonomy" id="315347"/>
    <lineage>
        <taxon>Eukaryota</taxon>
        <taxon>Viridiplantae</taxon>
        <taxon>Streptophyta</taxon>
        <taxon>Embryophyta</taxon>
        <taxon>Tracheophyta</taxon>
        <taxon>Spermatophyta</taxon>
        <taxon>Magnoliopsida</taxon>
        <taxon>eudicotyledons</taxon>
        <taxon>Gunneridae</taxon>
        <taxon>Pentapetalae</taxon>
        <taxon>asterids</taxon>
        <taxon>lamiids</taxon>
        <taxon>Solanales</taxon>
        <taxon>Solanaceae</taxon>
        <taxon>Solanoideae</taxon>
        <taxon>Solaneae</taxon>
        <taxon>Solanum</taxon>
    </lineage>
</organism>
<dbReference type="EMBL" id="CP133613">
    <property type="protein sequence ID" value="WMV13985.1"/>
    <property type="molecule type" value="Genomic_DNA"/>
</dbReference>
<name>A0AAF0Q1W8_SOLVR</name>
<evidence type="ECO:0000313" key="2">
    <source>
        <dbReference type="Proteomes" id="UP001234989"/>
    </source>
</evidence>
<evidence type="ECO:0000313" key="1">
    <source>
        <dbReference type="EMBL" id="WMV13985.1"/>
    </source>
</evidence>
<feature type="non-terminal residue" evidence="1">
    <location>
        <position position="1"/>
    </location>
</feature>
<keyword evidence="2" id="KW-1185">Reference proteome</keyword>
<protein>
    <submittedName>
        <fullName evidence="1">Uncharacterized protein</fullName>
    </submittedName>
</protein>
<dbReference type="Proteomes" id="UP001234989">
    <property type="component" value="Chromosome 2"/>
</dbReference>
<proteinExistence type="predicted"/>